<dbReference type="Proteomes" id="UP001218638">
    <property type="component" value="Chromosome"/>
</dbReference>
<dbReference type="PANTHER" id="PTHR30469:SF20">
    <property type="entry name" value="EFFLUX RND TRANSPORTER PERIPLASMIC ADAPTOR SUBUNIT"/>
    <property type="match status" value="1"/>
</dbReference>
<comment type="similarity">
    <text evidence="1">Belongs to the membrane fusion protein (MFP) (TC 8.A.1) family.</text>
</comment>
<dbReference type="KEGG" id="slom:PXH66_10280"/>
<dbReference type="GO" id="GO:1990281">
    <property type="term" value="C:efflux pump complex"/>
    <property type="evidence" value="ECO:0007669"/>
    <property type="project" value="TreeGrafter"/>
</dbReference>
<dbReference type="InterPro" id="IPR006143">
    <property type="entry name" value="RND_pump_MFP"/>
</dbReference>
<feature type="domain" description="Multidrug resistance protein MdtA-like C-terminal permuted SH3" evidence="3">
    <location>
        <begin position="283"/>
        <end position="340"/>
    </location>
</feature>
<dbReference type="Pfam" id="PF25967">
    <property type="entry name" value="RND-MFP_C"/>
    <property type="match status" value="1"/>
</dbReference>
<dbReference type="EMBL" id="CP119075">
    <property type="protein sequence ID" value="WED67239.1"/>
    <property type="molecule type" value="Genomic_DNA"/>
</dbReference>
<dbReference type="Gene3D" id="2.40.50.100">
    <property type="match status" value="1"/>
</dbReference>
<dbReference type="NCBIfam" id="TIGR01730">
    <property type="entry name" value="RND_mfp"/>
    <property type="match status" value="1"/>
</dbReference>
<sequence length="357" mass="37096">MKSLHALLPALALLAGCAPPPPAERIVRPVEVATVAVPTLGERRVFSGVAESDLDTRLAFRVAGEVVALPVRAGQRLAAGDLIAQLDATDYSLQSAQAEAAVAQASAQAANAVAEFDRIRNLWENGNAAAADLERAEAMTRSTRGQLDAAQRQLDLARQRVAYCTLRAPRAGVVASVPARENQLVQAGQVVVEFFSGPGLQLSIGLPESWVNRVTLGLPARVTFDALPGRVFAATVAEKGVIADATSTYPTKLTLTGPADGVVPGMIGEAVLTFPIPAGTAPVIIPVTALAGRLDDRFVFVIDADDRAERRAVVPGVFAAAGVQILLGLKPGETIAVKGANQLADGMPVLPRTAAHP</sequence>
<organism evidence="4 5">
    <name type="scientific">Synoicihabitans lomoniglobus</name>
    <dbReference type="NCBI Taxonomy" id="2909285"/>
    <lineage>
        <taxon>Bacteria</taxon>
        <taxon>Pseudomonadati</taxon>
        <taxon>Verrucomicrobiota</taxon>
        <taxon>Opitutia</taxon>
        <taxon>Opitutales</taxon>
        <taxon>Opitutaceae</taxon>
        <taxon>Synoicihabitans</taxon>
    </lineage>
</organism>
<protein>
    <submittedName>
        <fullName evidence="4">Efflux RND transporter periplasmic adaptor subunit</fullName>
    </submittedName>
</protein>
<dbReference type="PROSITE" id="PS51257">
    <property type="entry name" value="PROKAR_LIPOPROTEIN"/>
    <property type="match status" value="1"/>
</dbReference>
<evidence type="ECO:0000256" key="2">
    <source>
        <dbReference type="SAM" id="Coils"/>
    </source>
</evidence>
<dbReference type="RefSeq" id="WP_330931502.1">
    <property type="nucleotide sequence ID" value="NZ_CP119075.1"/>
</dbReference>
<dbReference type="GO" id="GO:0015562">
    <property type="term" value="F:efflux transmembrane transporter activity"/>
    <property type="evidence" value="ECO:0007669"/>
    <property type="project" value="TreeGrafter"/>
</dbReference>
<keyword evidence="5" id="KW-1185">Reference proteome</keyword>
<dbReference type="PANTHER" id="PTHR30469">
    <property type="entry name" value="MULTIDRUG RESISTANCE PROTEIN MDTA"/>
    <property type="match status" value="1"/>
</dbReference>
<gene>
    <name evidence="4" type="ORF">PXH66_10280</name>
</gene>
<evidence type="ECO:0000259" key="3">
    <source>
        <dbReference type="Pfam" id="PF25967"/>
    </source>
</evidence>
<accession>A0AAF0CSF5</accession>
<dbReference type="SUPFAM" id="SSF111369">
    <property type="entry name" value="HlyD-like secretion proteins"/>
    <property type="match status" value="1"/>
</dbReference>
<dbReference type="AlphaFoldDB" id="A0AAF0CSF5"/>
<proteinExistence type="inferred from homology"/>
<reference evidence="4" key="1">
    <citation type="submission" date="2023-03" db="EMBL/GenBank/DDBJ databases">
        <title>Lomoglobus Profundus gen. nov., sp. nov., a novel member of the phylum Verrucomicrobia, isolated from deep-marine sediment of South China Sea.</title>
        <authorList>
            <person name="Ahmad T."/>
            <person name="Ishaq S.E."/>
            <person name="Wang F."/>
        </authorList>
    </citation>
    <scope>NUCLEOTIDE SEQUENCE</scope>
    <source>
        <strain evidence="4">LMO-M01</strain>
    </source>
</reference>
<evidence type="ECO:0000313" key="4">
    <source>
        <dbReference type="EMBL" id="WED67239.1"/>
    </source>
</evidence>
<keyword evidence="2" id="KW-0175">Coiled coil</keyword>
<dbReference type="Gene3D" id="2.40.420.20">
    <property type="match status" value="1"/>
</dbReference>
<evidence type="ECO:0000313" key="5">
    <source>
        <dbReference type="Proteomes" id="UP001218638"/>
    </source>
</evidence>
<dbReference type="InterPro" id="IPR058627">
    <property type="entry name" value="MdtA-like_C"/>
</dbReference>
<evidence type="ECO:0000256" key="1">
    <source>
        <dbReference type="ARBA" id="ARBA00009477"/>
    </source>
</evidence>
<dbReference type="Gene3D" id="1.10.287.470">
    <property type="entry name" value="Helix hairpin bin"/>
    <property type="match status" value="1"/>
</dbReference>
<feature type="coiled-coil region" evidence="2">
    <location>
        <begin position="95"/>
        <end position="153"/>
    </location>
</feature>
<name>A0AAF0CSF5_9BACT</name>